<sequence>MKYNIIVSIFVFLFLNACNPNFNTNQKDMRDQSSKKELKSNKEGLKTKTAVNLNQEANPNQEEAPNKRIKNTPIEDLRNLIETANIDREKYVKKLEEEPLDQYGILAFKKLVWVGNLSGEKIADNSEKSKRYRKCIYATLNAIDTNKLKELSEIIILSEQTQSLFNIFNGFGSAIDDVIVYLYSKKNTIDKLDTLDLEKLKNSFEKLLSTKTIVSEMLNQLLLDYQNNKNLIKTNSTKLKSHVIELYKELIKKREESEKIKSDIFSIHTLKVIY</sequence>
<feature type="region of interest" description="Disordered" evidence="1">
    <location>
        <begin position="24"/>
        <end position="49"/>
    </location>
</feature>
<evidence type="ECO:0000313" key="3">
    <source>
        <dbReference type="EMBL" id="OJH14590.1"/>
    </source>
</evidence>
<evidence type="ECO:0000256" key="1">
    <source>
        <dbReference type="SAM" id="MobiDB-lite"/>
    </source>
</evidence>
<comment type="caution">
    <text evidence="3">The sequence shown here is derived from an EMBL/GenBank/DDBJ whole genome shotgun (WGS) entry which is preliminary data.</text>
</comment>
<organism evidence="3">
    <name type="scientific">Borrelia bissettiae</name>
    <name type="common">Borreliella bissettiae</name>
    <dbReference type="NCBI Taxonomy" id="64897"/>
    <lineage>
        <taxon>Bacteria</taxon>
        <taxon>Pseudomonadati</taxon>
        <taxon>Spirochaetota</taxon>
        <taxon>Spirochaetia</taxon>
        <taxon>Spirochaetales</taxon>
        <taxon>Borreliaceae</taxon>
        <taxon>Borreliella</taxon>
    </lineage>
</organism>
<reference evidence="3" key="1">
    <citation type="journal article" date="2015" name="Microbiology">
        <title>Similarities in murine infection and immune response to Borrelia bissettii and Borrelia burgdorferi sensu stricto.</title>
        <authorList>
            <person name="Leydet B.F.Jr."/>
            <person name="Liang F.T."/>
        </authorList>
    </citation>
    <scope>NUCLEOTIDE SEQUENCE [LARGE SCALE GENOMIC DNA]</scope>
    <source>
        <strain evidence="3">CO275</strain>
        <plasmid evidence="3">unnamed</plasmid>
    </source>
</reference>
<dbReference type="EMBL" id="JNBW01000448">
    <property type="protein sequence ID" value="OJH14590.1"/>
    <property type="molecule type" value="Genomic_DNA"/>
</dbReference>
<evidence type="ECO:0000256" key="2">
    <source>
        <dbReference type="SAM" id="SignalP"/>
    </source>
</evidence>
<dbReference type="RefSeq" id="WP_071983823.1">
    <property type="nucleotide sequence ID" value="NZ_JAJNFX010000020.1"/>
</dbReference>
<feature type="compositionally biased region" description="Basic and acidic residues" evidence="1">
    <location>
        <begin position="27"/>
        <end position="46"/>
    </location>
</feature>
<reference evidence="3" key="2">
    <citation type="submission" date="2015-07" db="EMBL/GenBank/DDBJ databases">
        <authorList>
            <person name="Noorani M."/>
        </authorList>
    </citation>
    <scope>NUCLEOTIDE SEQUENCE</scope>
    <source>
        <strain evidence="3">CO275</strain>
        <plasmid evidence="3">unnamed</plasmid>
    </source>
</reference>
<proteinExistence type="predicted"/>
<dbReference type="OrthoDB" id="352900at2"/>
<dbReference type="AlphaFoldDB" id="A0A1L8ZA01"/>
<keyword evidence="3" id="KW-0614">Plasmid</keyword>
<name>A0A1L8ZA01_BORBI</name>
<dbReference type="Gene3D" id="1.10.3160.10">
    <property type="entry name" value="Bbcrasp-1"/>
    <property type="match status" value="1"/>
</dbReference>
<dbReference type="Pfam" id="PF05714">
    <property type="entry name" value="PFam54_60"/>
    <property type="match status" value="1"/>
</dbReference>
<dbReference type="InterPro" id="IPR008421">
    <property type="entry name" value="Borrelia_lipoprotein_PFam54/60"/>
</dbReference>
<protein>
    <submittedName>
        <fullName evidence="3">Antigen, P35</fullName>
    </submittedName>
</protein>
<keyword evidence="2" id="KW-0732">Signal</keyword>
<accession>A0A1L8ZA01</accession>
<feature type="signal peptide" evidence="2">
    <location>
        <begin position="1"/>
        <end position="17"/>
    </location>
</feature>
<geneLocation type="plasmid" evidence="3">
    <name>unnamed</name>
</geneLocation>
<feature type="chain" id="PRO_5012024479" evidence="2">
    <location>
        <begin position="18"/>
        <end position="274"/>
    </location>
</feature>
<gene>
    <name evidence="3" type="ORF">ER70_07850</name>
</gene>